<name>A0ABT9PDY6_9ACTN</name>
<organism evidence="7 8">
    <name type="scientific">Kineosporia succinea</name>
    <dbReference type="NCBI Taxonomy" id="84632"/>
    <lineage>
        <taxon>Bacteria</taxon>
        <taxon>Bacillati</taxon>
        <taxon>Actinomycetota</taxon>
        <taxon>Actinomycetes</taxon>
        <taxon>Kineosporiales</taxon>
        <taxon>Kineosporiaceae</taxon>
        <taxon>Kineosporia</taxon>
    </lineage>
</organism>
<dbReference type="Gene3D" id="1.10.10.10">
    <property type="entry name" value="Winged helix-like DNA-binding domain superfamily/Winged helix DNA-binding domain"/>
    <property type="match status" value="1"/>
</dbReference>
<dbReference type="InterPro" id="IPR050707">
    <property type="entry name" value="HTH_MetabolicPath_Reg"/>
</dbReference>
<keyword evidence="3" id="KW-0804">Transcription</keyword>
<gene>
    <name evidence="7" type="ORF">J2S57_006436</name>
</gene>
<reference evidence="7 8" key="1">
    <citation type="submission" date="2023-07" db="EMBL/GenBank/DDBJ databases">
        <title>Sequencing the genomes of 1000 actinobacteria strains.</title>
        <authorList>
            <person name="Klenk H.-P."/>
        </authorList>
    </citation>
    <scope>NUCLEOTIDE SEQUENCE [LARGE SCALE GENOMIC DNA]</scope>
    <source>
        <strain evidence="7 8">DSM 44388</strain>
    </source>
</reference>
<evidence type="ECO:0000256" key="1">
    <source>
        <dbReference type="ARBA" id="ARBA00023015"/>
    </source>
</evidence>
<dbReference type="Pfam" id="PF01614">
    <property type="entry name" value="IclR_C"/>
    <property type="match status" value="1"/>
</dbReference>
<evidence type="ECO:0000259" key="6">
    <source>
        <dbReference type="PROSITE" id="PS51078"/>
    </source>
</evidence>
<dbReference type="Pfam" id="PF09339">
    <property type="entry name" value="HTH_IclR"/>
    <property type="match status" value="1"/>
</dbReference>
<dbReference type="InterPro" id="IPR014757">
    <property type="entry name" value="Tscrpt_reg_IclR_C"/>
</dbReference>
<dbReference type="InterPro" id="IPR029016">
    <property type="entry name" value="GAF-like_dom_sf"/>
</dbReference>
<comment type="caution">
    <text evidence="7">The sequence shown here is derived from an EMBL/GenBank/DDBJ whole genome shotgun (WGS) entry which is preliminary data.</text>
</comment>
<dbReference type="Proteomes" id="UP001235712">
    <property type="component" value="Unassembled WGS sequence"/>
</dbReference>
<keyword evidence="8" id="KW-1185">Reference proteome</keyword>
<feature type="domain" description="HTH iclR-type" evidence="5">
    <location>
        <begin position="8"/>
        <end position="70"/>
    </location>
</feature>
<proteinExistence type="predicted"/>
<accession>A0ABT9PDY6</accession>
<evidence type="ECO:0000256" key="2">
    <source>
        <dbReference type="ARBA" id="ARBA00023125"/>
    </source>
</evidence>
<dbReference type="PROSITE" id="PS51077">
    <property type="entry name" value="HTH_ICLR"/>
    <property type="match status" value="1"/>
</dbReference>
<dbReference type="InterPro" id="IPR005471">
    <property type="entry name" value="Tscrpt_reg_IclR_N"/>
</dbReference>
<dbReference type="SMART" id="SM00346">
    <property type="entry name" value="HTH_ICLR"/>
    <property type="match status" value="1"/>
</dbReference>
<sequence>MTGSSSRVKSAERVLAVLDLLARHAGPVTTAAVSSELELPKSTTHHLLNVMLRQRYVAYWPDIRMWTLGVAAFEIGAAYHRSGHLQHAAQRYLSDLTARTGHTSHLAVLQGNDVIYLDKREPRGSGIRLVTDVGTRLPAHLTAVGRSLLSTLGTDALVSMYTGYDWPQRTDVRVASLGDLLPALDDVRRQGYALELGATTDGIECIAAPVLVADGSAVAAVGIAMVAGTGVDASALTASVLDAARSFSNSLTNENSGSGNTDAINETEI</sequence>
<dbReference type="EMBL" id="JAUSQZ010000001">
    <property type="protein sequence ID" value="MDP9830687.1"/>
    <property type="molecule type" value="Genomic_DNA"/>
</dbReference>
<dbReference type="InterPro" id="IPR036388">
    <property type="entry name" value="WH-like_DNA-bd_sf"/>
</dbReference>
<evidence type="ECO:0000256" key="3">
    <source>
        <dbReference type="ARBA" id="ARBA00023163"/>
    </source>
</evidence>
<evidence type="ECO:0000259" key="5">
    <source>
        <dbReference type="PROSITE" id="PS51077"/>
    </source>
</evidence>
<dbReference type="GO" id="GO:0003677">
    <property type="term" value="F:DNA binding"/>
    <property type="evidence" value="ECO:0007669"/>
    <property type="project" value="UniProtKB-KW"/>
</dbReference>
<feature type="region of interest" description="Disordered" evidence="4">
    <location>
        <begin position="250"/>
        <end position="269"/>
    </location>
</feature>
<feature type="domain" description="IclR-ED" evidence="6">
    <location>
        <begin position="71"/>
        <end position="253"/>
    </location>
</feature>
<dbReference type="SUPFAM" id="SSF46785">
    <property type="entry name" value="Winged helix' DNA-binding domain"/>
    <property type="match status" value="1"/>
</dbReference>
<dbReference type="PANTHER" id="PTHR30136:SF35">
    <property type="entry name" value="HTH-TYPE TRANSCRIPTIONAL REGULATOR RV1719"/>
    <property type="match status" value="1"/>
</dbReference>
<evidence type="ECO:0000256" key="4">
    <source>
        <dbReference type="SAM" id="MobiDB-lite"/>
    </source>
</evidence>
<dbReference type="PROSITE" id="PS51078">
    <property type="entry name" value="ICLR_ED"/>
    <property type="match status" value="1"/>
</dbReference>
<protein>
    <submittedName>
        <fullName evidence="7">DNA-binding IclR family transcriptional regulator</fullName>
    </submittedName>
</protein>
<evidence type="ECO:0000313" key="7">
    <source>
        <dbReference type="EMBL" id="MDP9830687.1"/>
    </source>
</evidence>
<dbReference type="Gene3D" id="3.30.450.40">
    <property type="match status" value="1"/>
</dbReference>
<dbReference type="PANTHER" id="PTHR30136">
    <property type="entry name" value="HELIX-TURN-HELIX TRANSCRIPTIONAL REGULATOR, ICLR FAMILY"/>
    <property type="match status" value="1"/>
</dbReference>
<dbReference type="SUPFAM" id="SSF55781">
    <property type="entry name" value="GAF domain-like"/>
    <property type="match status" value="1"/>
</dbReference>
<keyword evidence="1" id="KW-0805">Transcription regulation</keyword>
<evidence type="ECO:0000313" key="8">
    <source>
        <dbReference type="Proteomes" id="UP001235712"/>
    </source>
</evidence>
<keyword evidence="2 7" id="KW-0238">DNA-binding</keyword>
<dbReference type="RefSeq" id="WP_307249751.1">
    <property type="nucleotide sequence ID" value="NZ_JAUSQZ010000001.1"/>
</dbReference>
<dbReference type="InterPro" id="IPR036390">
    <property type="entry name" value="WH_DNA-bd_sf"/>
</dbReference>